<feature type="domain" description="Right handed beta helix" evidence="1">
    <location>
        <begin position="403"/>
        <end position="562"/>
    </location>
</feature>
<dbReference type="InterPro" id="IPR006626">
    <property type="entry name" value="PbH1"/>
</dbReference>
<reference evidence="3" key="1">
    <citation type="submission" date="2016-10" db="EMBL/GenBank/DDBJ databases">
        <authorList>
            <person name="Varghese N."/>
            <person name="Submissions S."/>
        </authorList>
    </citation>
    <scope>NUCLEOTIDE SEQUENCE [LARGE SCALE GENOMIC DNA]</scope>
    <source>
        <strain evidence="3">DSM 19886</strain>
    </source>
</reference>
<dbReference type="OrthoDB" id="9808066at2"/>
<evidence type="ECO:0000313" key="2">
    <source>
        <dbReference type="EMBL" id="SDM49213.1"/>
    </source>
</evidence>
<dbReference type="InterPro" id="IPR039448">
    <property type="entry name" value="Beta_helix"/>
</dbReference>
<evidence type="ECO:0000313" key="3">
    <source>
        <dbReference type="Proteomes" id="UP000199440"/>
    </source>
</evidence>
<dbReference type="InterPro" id="IPR011050">
    <property type="entry name" value="Pectin_lyase_fold/virulence"/>
</dbReference>
<dbReference type="AlphaFoldDB" id="A0A1G9TNF3"/>
<dbReference type="Pfam" id="PF13229">
    <property type="entry name" value="Beta_helix"/>
    <property type="match status" value="1"/>
</dbReference>
<dbReference type="Proteomes" id="UP000199440">
    <property type="component" value="Unassembled WGS sequence"/>
</dbReference>
<dbReference type="Gene3D" id="2.160.20.10">
    <property type="entry name" value="Single-stranded right-handed beta-helix, Pectin lyase-like"/>
    <property type="match status" value="2"/>
</dbReference>
<protein>
    <submittedName>
        <fullName evidence="2">Right handed beta helix region</fullName>
    </submittedName>
</protein>
<organism evidence="2 3">
    <name type="scientific">Kriegella aquimaris</name>
    <dbReference type="NCBI Taxonomy" id="192904"/>
    <lineage>
        <taxon>Bacteria</taxon>
        <taxon>Pseudomonadati</taxon>
        <taxon>Bacteroidota</taxon>
        <taxon>Flavobacteriia</taxon>
        <taxon>Flavobacteriales</taxon>
        <taxon>Flavobacteriaceae</taxon>
        <taxon>Kriegella</taxon>
    </lineage>
</organism>
<dbReference type="PANTHER" id="PTHR36453:SF1">
    <property type="entry name" value="RIGHT HANDED BETA HELIX DOMAIN-CONTAINING PROTEIN"/>
    <property type="match status" value="1"/>
</dbReference>
<name>A0A1G9TNF3_9FLAO</name>
<dbReference type="STRING" id="192904.SAMN04488514_109136"/>
<dbReference type="EMBL" id="FNGV01000009">
    <property type="protein sequence ID" value="SDM49213.1"/>
    <property type="molecule type" value="Genomic_DNA"/>
</dbReference>
<dbReference type="InterPro" id="IPR012334">
    <property type="entry name" value="Pectin_lyas_fold"/>
</dbReference>
<dbReference type="SUPFAM" id="SSF51126">
    <property type="entry name" value="Pectin lyase-like"/>
    <property type="match status" value="1"/>
</dbReference>
<dbReference type="SMART" id="SM00710">
    <property type="entry name" value="PbH1"/>
    <property type="match status" value="7"/>
</dbReference>
<proteinExistence type="predicted"/>
<evidence type="ECO:0000259" key="1">
    <source>
        <dbReference type="Pfam" id="PF13229"/>
    </source>
</evidence>
<keyword evidence="3" id="KW-1185">Reference proteome</keyword>
<dbReference type="PANTHER" id="PTHR36453">
    <property type="entry name" value="SECRETED PROTEIN-RELATED"/>
    <property type="match status" value="1"/>
</dbReference>
<gene>
    <name evidence="2" type="ORF">SAMN04488514_109136</name>
</gene>
<sequence length="703" mass="79719">MNLQRFSILIVAMLLSINLSGKDLYVSVNGNDTAPGTKDQPLASLYGARDLIRQLRESDNLKEEIRVIISGGTYYMNEPLELTGIDSGNNDFPVVFIAANGEEPVFMGGIQIKNWEKVTDKLWKAKVPEVSRYGLYFEQLYVNGNRAVRAKSPNEGFYYLKEVQETVMDQGKGRTSAMAVQNLKLFPPATTDFSTFSTSDFNDALVTFYHKWDNTRKRVSSFNADSSAVFTVGKGMKPWNKLDSTTRFTIENYKAALDTFGEWYLQRNGDLFYMPRPGENMADVKVYAPVIDQFLVIKGSEEKVVRNLRFENLRFEVAGYRTPLWGNEPAQAAAPVEAVIMLDYAQEIEFKNCRISHTGTNAIWFRKACADCSVTRCYLDDLGAGGIKIGDLRIPDNEDDLTRNITIDNNIIRSGGYVFPCAVGVAIFQASDSKITHNEIANFRYSGISVGWVWGYSESPTKRNTIEYNHIHHLGRGDLSDMGGVYCLGESEGTSVSNNVIHHVYSYDYGGWGLYTDEGSTGVTMENNLVYACKNSAFHQHYGKENTIRNNIFAANIRAQLQATRVEEHLSFSFTNNIVWFNSGTLLSSRWNEFNLHTDKNCYWDTRTKDIRFGKLAFEEWQASGKDRESIIADPGFVDPQNFDFRIQNKAVMRKIGFKPFDFSKAGVYGSDDWKELAKFDPELADQFDETVKIIEQRTNWHK</sequence>
<dbReference type="RefSeq" id="WP_089892280.1">
    <property type="nucleotide sequence ID" value="NZ_FNGV01000009.1"/>
</dbReference>
<accession>A0A1G9TNF3</accession>